<keyword evidence="3" id="KW-1185">Reference proteome</keyword>
<protein>
    <recommendedName>
        <fullName evidence="4">DUF2931 family protein</fullName>
    </recommendedName>
</protein>
<dbReference type="Pfam" id="PF11153">
    <property type="entry name" value="DUF2931"/>
    <property type="match status" value="1"/>
</dbReference>
<reference evidence="3" key="1">
    <citation type="submission" date="2016-11" db="EMBL/GenBank/DDBJ databases">
        <authorList>
            <person name="Varghese N."/>
            <person name="Submissions S."/>
        </authorList>
    </citation>
    <scope>NUCLEOTIDE SEQUENCE [LARGE SCALE GENOMIC DNA]</scope>
    <source>
        <strain evidence="3">DSM 26899</strain>
    </source>
</reference>
<dbReference type="PROSITE" id="PS51257">
    <property type="entry name" value="PROKAR_LIPOPROTEIN"/>
    <property type="match status" value="1"/>
</dbReference>
<evidence type="ECO:0008006" key="4">
    <source>
        <dbReference type="Google" id="ProtNLM"/>
    </source>
</evidence>
<accession>A0A1M7JC07</accession>
<gene>
    <name evidence="2" type="ORF">SAMN05444267_105127</name>
</gene>
<keyword evidence="1" id="KW-0732">Signal</keyword>
<proteinExistence type="predicted"/>
<dbReference type="EMBL" id="FRAV01000051">
    <property type="protein sequence ID" value="SHM50535.1"/>
    <property type="molecule type" value="Genomic_DNA"/>
</dbReference>
<feature type="signal peptide" evidence="1">
    <location>
        <begin position="1"/>
        <end position="20"/>
    </location>
</feature>
<evidence type="ECO:0000313" key="3">
    <source>
        <dbReference type="Proteomes" id="UP000184364"/>
    </source>
</evidence>
<dbReference type="STRING" id="1302687.SAMN05444267_105127"/>
<dbReference type="OrthoDB" id="5702951at2"/>
<dbReference type="InterPro" id="IPR021326">
    <property type="entry name" value="DUF2931"/>
</dbReference>
<dbReference type="Proteomes" id="UP000184364">
    <property type="component" value="Unassembled WGS sequence"/>
</dbReference>
<dbReference type="AlphaFoldDB" id="A0A1M7JC07"/>
<evidence type="ECO:0000256" key="1">
    <source>
        <dbReference type="SAM" id="SignalP"/>
    </source>
</evidence>
<evidence type="ECO:0000313" key="2">
    <source>
        <dbReference type="EMBL" id="SHM50535.1"/>
    </source>
</evidence>
<sequence>MGISKLKILILFVVCSFSLASCQNKKMEEKYNWLGTISAPQEYPMEIYKGAIIADDFTYSFDAIWGTQNTGWGNEGGTMSVSTQNMNIPSQLEFTWYSLVENKFYTGKWDLDKDKIAELFKNGFIDQDTKKKTTYNNFIVGLAPKGRVVLWINGPGNQKEVSVFQAHDTVITKEKAYENAKYMLKEGFADRMLNDPSYETFKPEVRAKIKEQGYPAPGIYDVYRERYNWKPSVILPDGAEWIDFGFKNYNGEQENLFGESLHNDSYQKRAVPKFCGFYWRDKSKNRYAVWIDSFDEKEIFELFQKLGKEDNIDFVIKVDNDNAKASLSLKTKTQEVSINKAKIRLSQKIE</sequence>
<feature type="chain" id="PRO_5012478062" description="DUF2931 family protein" evidence="1">
    <location>
        <begin position="21"/>
        <end position="350"/>
    </location>
</feature>
<organism evidence="2 3">
    <name type="scientific">Chryseobacterium polytrichastri</name>
    <dbReference type="NCBI Taxonomy" id="1302687"/>
    <lineage>
        <taxon>Bacteria</taxon>
        <taxon>Pseudomonadati</taxon>
        <taxon>Bacteroidota</taxon>
        <taxon>Flavobacteriia</taxon>
        <taxon>Flavobacteriales</taxon>
        <taxon>Weeksellaceae</taxon>
        <taxon>Chryseobacterium group</taxon>
        <taxon>Chryseobacterium</taxon>
    </lineage>
</organism>
<name>A0A1M7JC07_9FLAO</name>